<name>A0A6P8BKA4_PYRGI</name>
<dbReference type="GeneID" id="41957218"/>
<evidence type="ECO:0008006" key="9">
    <source>
        <dbReference type="Google" id="ProtNLM"/>
    </source>
</evidence>
<dbReference type="InterPro" id="IPR036259">
    <property type="entry name" value="MFS_trans_sf"/>
</dbReference>
<reference evidence="8" key="3">
    <citation type="submission" date="2025-08" db="UniProtKB">
        <authorList>
            <consortium name="RefSeq"/>
        </authorList>
    </citation>
    <scope>IDENTIFICATION</scope>
    <source>
        <strain evidence="8">NI907</strain>
    </source>
</reference>
<dbReference type="SUPFAM" id="SSF103473">
    <property type="entry name" value="MFS general substrate transporter"/>
    <property type="match status" value="1"/>
</dbReference>
<dbReference type="GO" id="GO:0016020">
    <property type="term" value="C:membrane"/>
    <property type="evidence" value="ECO:0007669"/>
    <property type="project" value="UniProtKB-SubCell"/>
</dbReference>
<dbReference type="KEGG" id="pgri:PgNI_02239"/>
<evidence type="ECO:0000256" key="6">
    <source>
        <dbReference type="SAM" id="Phobius"/>
    </source>
</evidence>
<dbReference type="RefSeq" id="XP_030987748.1">
    <property type="nucleotide sequence ID" value="XM_031122306.1"/>
</dbReference>
<evidence type="ECO:0000313" key="7">
    <source>
        <dbReference type="Proteomes" id="UP000515153"/>
    </source>
</evidence>
<feature type="transmembrane region" description="Helical" evidence="6">
    <location>
        <begin position="79"/>
        <end position="99"/>
    </location>
</feature>
<feature type="transmembrane region" description="Helical" evidence="6">
    <location>
        <begin position="436"/>
        <end position="457"/>
    </location>
</feature>
<feature type="transmembrane region" description="Helical" evidence="6">
    <location>
        <begin position="300"/>
        <end position="321"/>
    </location>
</feature>
<feature type="transmembrane region" description="Helical" evidence="6">
    <location>
        <begin position="175"/>
        <end position="194"/>
    </location>
</feature>
<feature type="transmembrane region" description="Helical" evidence="6">
    <location>
        <begin position="46"/>
        <end position="67"/>
    </location>
</feature>
<dbReference type="PANTHER" id="PTHR23294:SF57">
    <property type="entry name" value="CINA C-TERMINAL DOMAIN-CONTAINING PROTEIN"/>
    <property type="match status" value="1"/>
</dbReference>
<gene>
    <name evidence="8" type="ORF">PgNI_02239</name>
</gene>
<keyword evidence="7" id="KW-1185">Reference proteome</keyword>
<organism evidence="7 8">
    <name type="scientific">Pyricularia grisea</name>
    <name type="common">Crabgrass-specific blast fungus</name>
    <name type="synonym">Magnaporthe grisea</name>
    <dbReference type="NCBI Taxonomy" id="148305"/>
    <lineage>
        <taxon>Eukaryota</taxon>
        <taxon>Fungi</taxon>
        <taxon>Dikarya</taxon>
        <taxon>Ascomycota</taxon>
        <taxon>Pezizomycotina</taxon>
        <taxon>Sordariomycetes</taxon>
        <taxon>Sordariomycetidae</taxon>
        <taxon>Magnaporthales</taxon>
        <taxon>Pyriculariaceae</taxon>
        <taxon>Pyricularia</taxon>
    </lineage>
</organism>
<proteinExistence type="predicted"/>
<feature type="transmembrane region" description="Helical" evidence="6">
    <location>
        <begin position="206"/>
        <end position="225"/>
    </location>
</feature>
<feature type="transmembrane region" description="Helical" evidence="6">
    <location>
        <begin position="106"/>
        <end position="124"/>
    </location>
</feature>
<dbReference type="GO" id="GO:0022857">
    <property type="term" value="F:transmembrane transporter activity"/>
    <property type="evidence" value="ECO:0007669"/>
    <property type="project" value="InterPro"/>
</dbReference>
<evidence type="ECO:0000256" key="5">
    <source>
        <dbReference type="SAM" id="MobiDB-lite"/>
    </source>
</evidence>
<keyword evidence="2 6" id="KW-0812">Transmembrane</keyword>
<dbReference type="Proteomes" id="UP000515153">
    <property type="component" value="Unplaced"/>
</dbReference>
<evidence type="ECO:0000256" key="2">
    <source>
        <dbReference type="ARBA" id="ARBA00022692"/>
    </source>
</evidence>
<evidence type="ECO:0000256" key="4">
    <source>
        <dbReference type="ARBA" id="ARBA00023136"/>
    </source>
</evidence>
<evidence type="ECO:0000256" key="3">
    <source>
        <dbReference type="ARBA" id="ARBA00022989"/>
    </source>
</evidence>
<dbReference type="Gene3D" id="1.20.1250.20">
    <property type="entry name" value="MFS general substrate transporter like domains"/>
    <property type="match status" value="1"/>
</dbReference>
<sequence length="480" mass="52999">MSDRIANDSSQARVAGKEDNVLPDDQNSSEYLPKPRLKFARWYRSTLFNVIVAGMISFTQPGIWNALINTGAGGQQEPYLVNGANSLTFGLMVFGCAIFSALANKFGLKAILIIGTLGYAPYSASLYMNNRYGVEWFVLFGAALCGISASALWAAEGAIAVGYPLVHERGLYTGIWLGLRQCGQIIGGAINLSLNVNNNQTGRMGYTTYLVLIALQCLGLPLALLSSPPHKAIRSDGTVVSSRRGTGEKKTATILEFSKLWKLFKEKRIYLLIPVLITFDWNRIYQGIYLTRYFLVRSRALASLTSAIVQTFADLFWGWFLDQKRFSRPKAAKITWTVFSVIIFAIFGWQVANEHLYGNASVPVNLDWAFPGFGRGFAVNCLFMFMNESHYIFVYWIVGTFDADVETVTLSVGIVRSFESVGAALVYGIGAAQISPMINLIIAFVAFAVCVPPTYMVTFMVPDYPRNNAANESERVTDGK</sequence>
<feature type="region of interest" description="Disordered" evidence="5">
    <location>
        <begin position="1"/>
        <end position="29"/>
    </location>
</feature>
<reference evidence="8" key="1">
    <citation type="journal article" date="2019" name="Mol. Biol. Evol.">
        <title>Blast fungal genomes show frequent chromosomal changes, gene gains and losses, and effector gene turnover.</title>
        <authorList>
            <person name="Gomez Luciano L.B."/>
            <person name="Jason Tsai I."/>
            <person name="Chuma I."/>
            <person name="Tosa Y."/>
            <person name="Chen Y.H."/>
            <person name="Li J.Y."/>
            <person name="Li M.Y."/>
            <person name="Jade Lu M.Y."/>
            <person name="Nakayashiki H."/>
            <person name="Li W.H."/>
        </authorList>
    </citation>
    <scope>NUCLEOTIDE SEQUENCE</scope>
    <source>
        <strain evidence="8">NI907</strain>
    </source>
</reference>
<accession>A0A6P8BKA4</accession>
<dbReference type="InterPro" id="IPR011701">
    <property type="entry name" value="MFS"/>
</dbReference>
<dbReference type="Pfam" id="PF07690">
    <property type="entry name" value="MFS_1"/>
    <property type="match status" value="1"/>
</dbReference>
<dbReference type="AlphaFoldDB" id="A0A6P8BKA4"/>
<comment type="subcellular location">
    <subcellularLocation>
        <location evidence="1">Membrane</location>
        <topology evidence="1">Multi-pass membrane protein</topology>
    </subcellularLocation>
</comment>
<reference evidence="8" key="2">
    <citation type="submission" date="2019-10" db="EMBL/GenBank/DDBJ databases">
        <authorList>
            <consortium name="NCBI Genome Project"/>
        </authorList>
    </citation>
    <scope>NUCLEOTIDE SEQUENCE</scope>
    <source>
        <strain evidence="8">NI907</strain>
    </source>
</reference>
<evidence type="ECO:0000313" key="8">
    <source>
        <dbReference type="RefSeq" id="XP_030987748.1"/>
    </source>
</evidence>
<keyword evidence="4 6" id="KW-0472">Membrane</keyword>
<dbReference type="PANTHER" id="PTHR23294">
    <property type="entry name" value="ET TRANSLATION PRODUCT-RELATED"/>
    <property type="match status" value="1"/>
</dbReference>
<dbReference type="InterPro" id="IPR051617">
    <property type="entry name" value="UNC-93-like_regulator"/>
</dbReference>
<feature type="transmembrane region" description="Helical" evidence="6">
    <location>
        <begin position="372"/>
        <end position="398"/>
    </location>
</feature>
<feature type="transmembrane region" description="Helical" evidence="6">
    <location>
        <begin position="136"/>
        <end position="163"/>
    </location>
</feature>
<protein>
    <recommendedName>
        <fullName evidence="9">DUF895 domain membrane protein</fullName>
    </recommendedName>
</protein>
<feature type="transmembrane region" description="Helical" evidence="6">
    <location>
        <begin position="333"/>
        <end position="352"/>
    </location>
</feature>
<keyword evidence="3 6" id="KW-1133">Transmembrane helix</keyword>
<evidence type="ECO:0000256" key="1">
    <source>
        <dbReference type="ARBA" id="ARBA00004141"/>
    </source>
</evidence>